<evidence type="ECO:0000313" key="1">
    <source>
        <dbReference type="EMBL" id="CPV66164.1"/>
    </source>
</evidence>
<dbReference type="AlphaFoldDB" id="A0A0U0ZSN6"/>
<dbReference type="RefSeq" id="WP_052618991.1">
    <property type="nucleotide sequence ID" value="NZ_CSWP01000009.1"/>
</dbReference>
<dbReference type="Proteomes" id="UP000045782">
    <property type="component" value="Unassembled WGS sequence"/>
</dbReference>
<proteinExistence type="predicted"/>
<protein>
    <submittedName>
        <fullName evidence="1">Uncharacterized protein</fullName>
    </submittedName>
</protein>
<reference evidence="1 2" key="1">
    <citation type="submission" date="2015-03" db="EMBL/GenBank/DDBJ databases">
        <authorList>
            <person name="Murphy D."/>
        </authorList>
    </citation>
    <scope>NUCLEOTIDE SEQUENCE [LARGE SCALE GENOMIC DNA]</scope>
    <source>
        <strain evidence="1 2">PAP088</strain>
    </source>
</reference>
<dbReference type="EMBL" id="CSWP01000009">
    <property type="protein sequence ID" value="CPV66164.1"/>
    <property type="molecule type" value="Genomic_DNA"/>
</dbReference>
<name>A0A0U0ZSN6_9MYCO</name>
<evidence type="ECO:0000313" key="2">
    <source>
        <dbReference type="Proteomes" id="UP000045782"/>
    </source>
</evidence>
<accession>A0A0U0ZSN6</accession>
<organism evidence="1 2">
    <name type="scientific">Mycobacteroides abscessus</name>
    <dbReference type="NCBI Taxonomy" id="36809"/>
    <lineage>
        <taxon>Bacteria</taxon>
        <taxon>Bacillati</taxon>
        <taxon>Actinomycetota</taxon>
        <taxon>Actinomycetes</taxon>
        <taxon>Mycobacteriales</taxon>
        <taxon>Mycobacteriaceae</taxon>
        <taxon>Mycobacteroides</taxon>
    </lineage>
</organism>
<gene>
    <name evidence="1" type="ORF">ERS075579_03951</name>
</gene>
<sequence length="73" mass="7740">MGEIGAEPVAECLDGPDSELYALLAGMLKFPHHGEFDGIAIDAVEADETGLHFTLVDAESGVQQRRVTLVQAS</sequence>